<dbReference type="PATRIC" id="fig|1121015.4.peg.1227"/>
<evidence type="ECO:0000313" key="2">
    <source>
        <dbReference type="EMBL" id="KFN43339.1"/>
    </source>
</evidence>
<evidence type="ECO:0000313" key="3">
    <source>
        <dbReference type="Proteomes" id="UP000029385"/>
    </source>
</evidence>
<proteinExistence type="predicted"/>
<reference evidence="2 3" key="1">
    <citation type="submission" date="2013-09" db="EMBL/GenBank/DDBJ databases">
        <title>Genome sequencing of Arenimonas oryziterrae.</title>
        <authorList>
            <person name="Chen F."/>
            <person name="Wang G."/>
        </authorList>
    </citation>
    <scope>NUCLEOTIDE SEQUENCE [LARGE SCALE GENOMIC DNA]</scope>
    <source>
        <strain evidence="2 3">YC6267</strain>
    </source>
</reference>
<dbReference type="STRING" id="1121015.GCA_000420545_00551"/>
<dbReference type="EMBL" id="AVCI01000005">
    <property type="protein sequence ID" value="KFN43339.1"/>
    <property type="molecule type" value="Genomic_DNA"/>
</dbReference>
<sequence>MRWLVPGLALIVVFLAMTAAWLAVALYTGQASGWMALVTAADLALMLRITRAPSGVVACLLAVAATVVTTLAAYWMITATYLGGMFGLGPLDSAMRLGPVLASELTWLTLERADWWAIGCAPVLAAIASFWLIRRD</sequence>
<organism evidence="2 3">
    <name type="scientific">Arenimonas oryziterrae DSM 21050 = YC6267</name>
    <dbReference type="NCBI Taxonomy" id="1121015"/>
    <lineage>
        <taxon>Bacteria</taxon>
        <taxon>Pseudomonadati</taxon>
        <taxon>Pseudomonadota</taxon>
        <taxon>Gammaproteobacteria</taxon>
        <taxon>Lysobacterales</taxon>
        <taxon>Lysobacteraceae</taxon>
        <taxon>Arenimonas</taxon>
    </lineage>
</organism>
<accession>A0A091AXE4</accession>
<dbReference type="AlphaFoldDB" id="A0A091AXE4"/>
<keyword evidence="1" id="KW-1133">Transmembrane helix</keyword>
<keyword evidence="3" id="KW-1185">Reference proteome</keyword>
<feature type="transmembrane region" description="Helical" evidence="1">
    <location>
        <begin position="56"/>
        <end position="77"/>
    </location>
</feature>
<gene>
    <name evidence="2" type="ORF">N789_08680</name>
</gene>
<protein>
    <submittedName>
        <fullName evidence="2">Uncharacterized protein</fullName>
    </submittedName>
</protein>
<dbReference type="Proteomes" id="UP000029385">
    <property type="component" value="Unassembled WGS sequence"/>
</dbReference>
<dbReference type="eggNOG" id="ENOG5031TP9">
    <property type="taxonomic scope" value="Bacteria"/>
</dbReference>
<evidence type="ECO:0000256" key="1">
    <source>
        <dbReference type="SAM" id="Phobius"/>
    </source>
</evidence>
<comment type="caution">
    <text evidence="2">The sequence shown here is derived from an EMBL/GenBank/DDBJ whole genome shotgun (WGS) entry which is preliminary data.</text>
</comment>
<feature type="transmembrane region" description="Helical" evidence="1">
    <location>
        <begin position="115"/>
        <end position="133"/>
    </location>
</feature>
<keyword evidence="1" id="KW-0812">Transmembrane</keyword>
<name>A0A091AXE4_9GAMM</name>
<keyword evidence="1" id="KW-0472">Membrane</keyword>